<comment type="caution">
    <text evidence="2">The sequence shown here is derived from an EMBL/GenBank/DDBJ whole genome shotgun (WGS) entry which is preliminary data.</text>
</comment>
<gene>
    <name evidence="2" type="ORF">DJ90_6022</name>
</gene>
<feature type="compositionally biased region" description="Basic and acidic residues" evidence="1">
    <location>
        <begin position="39"/>
        <end position="49"/>
    </location>
</feature>
<accession>A0A090ZD67</accession>
<dbReference type="PATRIC" id="fig|44252.3.peg.2434"/>
<keyword evidence="3" id="KW-1185">Reference proteome</keyword>
<protein>
    <submittedName>
        <fullName evidence="2">Uncharacterized protein</fullName>
    </submittedName>
</protein>
<name>A0A090ZD67_PAEMA</name>
<dbReference type="HOGENOM" id="CLU_3138551_0_0_9"/>
<proteinExistence type="predicted"/>
<evidence type="ECO:0000313" key="2">
    <source>
        <dbReference type="EMBL" id="KFN09259.1"/>
    </source>
</evidence>
<dbReference type="AlphaFoldDB" id="A0A090ZD67"/>
<evidence type="ECO:0000256" key="1">
    <source>
        <dbReference type="SAM" id="MobiDB-lite"/>
    </source>
</evidence>
<dbReference type="Proteomes" id="UP000029278">
    <property type="component" value="Unassembled WGS sequence"/>
</dbReference>
<sequence length="49" mass="5701">MVSLYAACLCTIIPFVQEQGAGVGLEQVKDSKKKRRKNNKDEEKMRRFR</sequence>
<feature type="region of interest" description="Disordered" evidence="1">
    <location>
        <begin position="26"/>
        <end position="49"/>
    </location>
</feature>
<organism evidence="2 3">
    <name type="scientific">Paenibacillus macerans</name>
    <name type="common">Bacillus macerans</name>
    <dbReference type="NCBI Taxonomy" id="44252"/>
    <lineage>
        <taxon>Bacteria</taxon>
        <taxon>Bacillati</taxon>
        <taxon>Bacillota</taxon>
        <taxon>Bacilli</taxon>
        <taxon>Bacillales</taxon>
        <taxon>Paenibacillaceae</taxon>
        <taxon>Paenibacillus</taxon>
    </lineage>
</organism>
<reference evidence="2 3" key="1">
    <citation type="submission" date="2014-04" db="EMBL/GenBank/DDBJ databases">
        <authorList>
            <person name="Bishop-Lilly K.A."/>
            <person name="Broomall S.M."/>
            <person name="Chain P.S."/>
            <person name="Chertkov O."/>
            <person name="Coyne S.R."/>
            <person name="Daligault H.E."/>
            <person name="Davenport K.W."/>
            <person name="Erkkila T."/>
            <person name="Frey K.G."/>
            <person name="Gibbons H.S."/>
            <person name="Gu W."/>
            <person name="Jaissle J."/>
            <person name="Johnson S.L."/>
            <person name="Koroleva G.I."/>
            <person name="Ladner J.T."/>
            <person name="Lo C.-C."/>
            <person name="Minogue T.D."/>
            <person name="Munk C."/>
            <person name="Palacios G.F."/>
            <person name="Redden C.L."/>
            <person name="Rosenzweig C.N."/>
            <person name="Scholz M.B."/>
            <person name="Teshima H."/>
            <person name="Xu Y."/>
        </authorList>
    </citation>
    <scope>NUCLEOTIDE SEQUENCE [LARGE SCALE GENOMIC DNA]</scope>
    <source>
        <strain evidence="2 3">8244</strain>
    </source>
</reference>
<evidence type="ECO:0000313" key="3">
    <source>
        <dbReference type="Proteomes" id="UP000029278"/>
    </source>
</evidence>
<dbReference type="EMBL" id="JMQA01000023">
    <property type="protein sequence ID" value="KFN09259.1"/>
    <property type="molecule type" value="Genomic_DNA"/>
</dbReference>